<keyword evidence="2" id="KW-0521">NADP</keyword>
<evidence type="ECO:0000256" key="2">
    <source>
        <dbReference type="ARBA" id="ARBA00022857"/>
    </source>
</evidence>
<dbReference type="PROSITE" id="PS00798">
    <property type="entry name" value="ALDOKETO_REDUCTASE_1"/>
    <property type="match status" value="1"/>
</dbReference>
<feature type="binding site" evidence="6">
    <location>
        <position position="109"/>
    </location>
    <ligand>
        <name>substrate</name>
    </ligand>
</feature>
<dbReference type="Pfam" id="PF00248">
    <property type="entry name" value="Aldo_ket_red"/>
    <property type="match status" value="1"/>
</dbReference>
<comment type="catalytic activity">
    <reaction evidence="4">
        <text>hydroxyacetone + NADP(+) = methylglyoxal + NADPH + H(+)</text>
        <dbReference type="Rhea" id="RHEA:27986"/>
        <dbReference type="ChEBI" id="CHEBI:15378"/>
        <dbReference type="ChEBI" id="CHEBI:17158"/>
        <dbReference type="ChEBI" id="CHEBI:27957"/>
        <dbReference type="ChEBI" id="CHEBI:57783"/>
        <dbReference type="ChEBI" id="CHEBI:58349"/>
    </reaction>
</comment>
<keyword evidence="10" id="KW-1185">Reference proteome</keyword>
<evidence type="ECO:0000313" key="10">
    <source>
        <dbReference type="Proteomes" id="UP000432089"/>
    </source>
</evidence>
<evidence type="ECO:0000256" key="3">
    <source>
        <dbReference type="ARBA" id="ARBA00023002"/>
    </source>
</evidence>
<dbReference type="InterPro" id="IPR036812">
    <property type="entry name" value="NAD(P)_OxRdtase_dom_sf"/>
</dbReference>
<dbReference type="PANTHER" id="PTHR43827:SF3">
    <property type="entry name" value="NADP-DEPENDENT OXIDOREDUCTASE DOMAIN-CONTAINING PROTEIN"/>
    <property type="match status" value="1"/>
</dbReference>
<feature type="domain" description="NADP-dependent oxidoreductase" evidence="8">
    <location>
        <begin position="18"/>
        <end position="260"/>
    </location>
</feature>
<dbReference type="RefSeq" id="WP_150968437.1">
    <property type="nucleotide sequence ID" value="NZ_VZDO01000003.1"/>
</dbReference>
<feature type="site" description="Lowers pKa of active site Tyr" evidence="7">
    <location>
        <position position="76"/>
    </location>
</feature>
<name>A0A7V7PRB8_9HYPH</name>
<dbReference type="PIRSF" id="PIRSF000097">
    <property type="entry name" value="AKR"/>
    <property type="match status" value="1"/>
</dbReference>
<dbReference type="InterPro" id="IPR018170">
    <property type="entry name" value="Aldo/ket_reductase_CS"/>
</dbReference>
<dbReference type="Gene3D" id="3.20.20.100">
    <property type="entry name" value="NADP-dependent oxidoreductase domain"/>
    <property type="match status" value="1"/>
</dbReference>
<dbReference type="PRINTS" id="PR00069">
    <property type="entry name" value="ALDKETRDTASE"/>
</dbReference>
<feature type="active site" description="Proton donor" evidence="5">
    <location>
        <position position="51"/>
    </location>
</feature>
<evidence type="ECO:0000313" key="9">
    <source>
        <dbReference type="EMBL" id="KAB0681241.1"/>
    </source>
</evidence>
<evidence type="ECO:0000256" key="7">
    <source>
        <dbReference type="PIRSR" id="PIRSR000097-3"/>
    </source>
</evidence>
<evidence type="ECO:0000256" key="1">
    <source>
        <dbReference type="ARBA" id="ARBA00007905"/>
    </source>
</evidence>
<dbReference type="PROSITE" id="PS00063">
    <property type="entry name" value="ALDOKETO_REDUCTASE_3"/>
    <property type="match status" value="1"/>
</dbReference>
<dbReference type="SUPFAM" id="SSF51430">
    <property type="entry name" value="NAD(P)-linked oxidoreductase"/>
    <property type="match status" value="1"/>
</dbReference>
<comment type="caution">
    <text evidence="9">The sequence shown here is derived from an EMBL/GenBank/DDBJ whole genome shotgun (WGS) entry which is preliminary data.</text>
</comment>
<protein>
    <submittedName>
        <fullName evidence="9">Aldo/keto reductase</fullName>
    </submittedName>
</protein>
<dbReference type="Proteomes" id="UP000432089">
    <property type="component" value="Unassembled WGS sequence"/>
</dbReference>
<dbReference type="PANTHER" id="PTHR43827">
    <property type="entry name" value="2,5-DIKETO-D-GLUCONIC ACID REDUCTASE"/>
    <property type="match status" value="1"/>
</dbReference>
<organism evidence="9 10">
    <name type="scientific">Plantimonas leprariae</name>
    <dbReference type="NCBI Taxonomy" id="2615207"/>
    <lineage>
        <taxon>Bacteria</taxon>
        <taxon>Pseudomonadati</taxon>
        <taxon>Pseudomonadota</taxon>
        <taxon>Alphaproteobacteria</taxon>
        <taxon>Hyphomicrobiales</taxon>
        <taxon>Aurantimonadaceae</taxon>
        <taxon>Plantimonas</taxon>
    </lineage>
</organism>
<dbReference type="PROSITE" id="PS00062">
    <property type="entry name" value="ALDOKETO_REDUCTASE_2"/>
    <property type="match status" value="1"/>
</dbReference>
<accession>A0A7V7PRB8</accession>
<evidence type="ECO:0000256" key="4">
    <source>
        <dbReference type="ARBA" id="ARBA00049445"/>
    </source>
</evidence>
<evidence type="ECO:0000256" key="5">
    <source>
        <dbReference type="PIRSR" id="PIRSR000097-1"/>
    </source>
</evidence>
<comment type="similarity">
    <text evidence="1">Belongs to the aldo/keto reductase family.</text>
</comment>
<gene>
    <name evidence="9" type="ORF">F6X38_04930</name>
</gene>
<evidence type="ECO:0000259" key="8">
    <source>
        <dbReference type="Pfam" id="PF00248"/>
    </source>
</evidence>
<evidence type="ECO:0000256" key="6">
    <source>
        <dbReference type="PIRSR" id="PIRSR000097-2"/>
    </source>
</evidence>
<dbReference type="AlphaFoldDB" id="A0A7V7PRB8"/>
<sequence length="276" mass="30481">MSQQPTITFHDGRAIPQIGLGVWQTPDADAAEVVATALKAGYRHIDTAAGYENERGVGEGLSRSGIERNEVFVTTKLKNEDQGFDSTLRAFDRSLGELGLDAVDLYLVHWPSPWRGKYVETWKAFVRLREEGRARSIGVSNFTDEHLERIVGETGVVPVLNQIELHPRFQQREMRAADAKRDIVTESWSPLGQGGLLQDAAIGRIAEKHGRTPAQVIIRWHLDNGLVVIPKSVTPSRIESNFDVFGFQLDAEDRAAIDAMDSGGGRIGPDPLTAKF</sequence>
<dbReference type="FunFam" id="3.20.20.100:FF:000002">
    <property type="entry name" value="2,5-diketo-D-gluconic acid reductase A"/>
    <property type="match status" value="1"/>
</dbReference>
<dbReference type="InterPro" id="IPR023210">
    <property type="entry name" value="NADP_OxRdtase_dom"/>
</dbReference>
<proteinExistence type="inferred from homology"/>
<keyword evidence="3" id="KW-0560">Oxidoreductase</keyword>
<dbReference type="InterPro" id="IPR020471">
    <property type="entry name" value="AKR"/>
</dbReference>
<reference evidence="9 10" key="1">
    <citation type="submission" date="2019-09" db="EMBL/GenBank/DDBJ databases">
        <title>YIM 132180 draft genome.</title>
        <authorList>
            <person name="Zhang K."/>
        </authorList>
    </citation>
    <scope>NUCLEOTIDE SEQUENCE [LARGE SCALE GENOMIC DNA]</scope>
    <source>
        <strain evidence="9 10">YIM 132180</strain>
    </source>
</reference>
<dbReference type="GO" id="GO:0016616">
    <property type="term" value="F:oxidoreductase activity, acting on the CH-OH group of donors, NAD or NADP as acceptor"/>
    <property type="evidence" value="ECO:0007669"/>
    <property type="project" value="UniProtKB-ARBA"/>
</dbReference>
<dbReference type="EMBL" id="VZDO01000003">
    <property type="protein sequence ID" value="KAB0681241.1"/>
    <property type="molecule type" value="Genomic_DNA"/>
</dbReference>